<evidence type="ECO:0000256" key="3">
    <source>
        <dbReference type="ARBA" id="ARBA00022989"/>
    </source>
</evidence>
<dbReference type="RefSeq" id="WP_254086954.1">
    <property type="nucleotide sequence ID" value="NZ_JAHESE010000033.1"/>
</dbReference>
<dbReference type="SUPFAM" id="SSF103473">
    <property type="entry name" value="MFS general substrate transporter"/>
    <property type="match status" value="1"/>
</dbReference>
<protein>
    <submittedName>
        <fullName evidence="7">MFS transporter</fullName>
    </submittedName>
</protein>
<keyword evidence="2 5" id="KW-0812">Transmembrane</keyword>
<dbReference type="Gene3D" id="1.20.1250.20">
    <property type="entry name" value="MFS general substrate transporter like domains"/>
    <property type="match status" value="2"/>
</dbReference>
<dbReference type="GO" id="GO:0005886">
    <property type="term" value="C:plasma membrane"/>
    <property type="evidence" value="ECO:0007669"/>
    <property type="project" value="TreeGrafter"/>
</dbReference>
<proteinExistence type="predicted"/>
<dbReference type="InterPro" id="IPR011701">
    <property type="entry name" value="MFS"/>
</dbReference>
<keyword evidence="4 5" id="KW-0472">Membrane</keyword>
<evidence type="ECO:0000256" key="4">
    <source>
        <dbReference type="ARBA" id="ARBA00023136"/>
    </source>
</evidence>
<evidence type="ECO:0000313" key="7">
    <source>
        <dbReference type="EMBL" id="MBT1711377.1"/>
    </source>
</evidence>
<dbReference type="InterPro" id="IPR020846">
    <property type="entry name" value="MFS_dom"/>
</dbReference>
<feature type="transmembrane region" description="Helical" evidence="5">
    <location>
        <begin position="140"/>
        <end position="158"/>
    </location>
</feature>
<dbReference type="AlphaFoldDB" id="A0AAP2E483"/>
<feature type="transmembrane region" description="Helical" evidence="5">
    <location>
        <begin position="52"/>
        <end position="72"/>
    </location>
</feature>
<feature type="transmembrane region" description="Helical" evidence="5">
    <location>
        <begin position="105"/>
        <end position="128"/>
    </location>
</feature>
<dbReference type="Proteomes" id="UP001319080">
    <property type="component" value="Unassembled WGS sequence"/>
</dbReference>
<reference evidence="7 8" key="1">
    <citation type="submission" date="2021-05" db="EMBL/GenBank/DDBJ databases">
        <title>A Polyphasic approach of four new species of the genus Ohtaekwangia: Ohtaekwangia histidinii sp. nov., Ohtaekwangia cretensis sp. nov., Ohtaekwangia indiensis sp. nov., Ohtaekwangia reichenbachii sp. nov. from diverse environment.</title>
        <authorList>
            <person name="Octaviana S."/>
        </authorList>
    </citation>
    <scope>NUCLEOTIDE SEQUENCE [LARGE SCALE GENOMIC DNA]</scope>
    <source>
        <strain evidence="7 8">PWU5</strain>
    </source>
</reference>
<feature type="transmembrane region" description="Helical" evidence="5">
    <location>
        <begin position="370"/>
        <end position="390"/>
    </location>
</feature>
<feature type="transmembrane region" description="Helical" evidence="5">
    <location>
        <begin position="164"/>
        <end position="184"/>
    </location>
</feature>
<accession>A0AAP2E483</accession>
<dbReference type="PANTHER" id="PTHR23508:SF10">
    <property type="entry name" value="CARBOXYLIC ACID TRANSPORTER PROTEIN HOMOLOG"/>
    <property type="match status" value="1"/>
</dbReference>
<comment type="subcellular location">
    <subcellularLocation>
        <location evidence="1">Membrane</location>
        <topology evidence="1">Multi-pass membrane protein</topology>
    </subcellularLocation>
</comment>
<evidence type="ECO:0000313" key="8">
    <source>
        <dbReference type="Proteomes" id="UP001319080"/>
    </source>
</evidence>
<dbReference type="InterPro" id="IPR036259">
    <property type="entry name" value="MFS_trans_sf"/>
</dbReference>
<dbReference type="EMBL" id="JAHESE010000033">
    <property type="protein sequence ID" value="MBT1711377.1"/>
    <property type="molecule type" value="Genomic_DNA"/>
</dbReference>
<feature type="transmembrane region" description="Helical" evidence="5">
    <location>
        <begin position="12"/>
        <end position="32"/>
    </location>
</feature>
<evidence type="ECO:0000256" key="1">
    <source>
        <dbReference type="ARBA" id="ARBA00004141"/>
    </source>
</evidence>
<organism evidence="7 8">
    <name type="scientific">Dawidia cretensis</name>
    <dbReference type="NCBI Taxonomy" id="2782350"/>
    <lineage>
        <taxon>Bacteria</taxon>
        <taxon>Pseudomonadati</taxon>
        <taxon>Bacteroidota</taxon>
        <taxon>Cytophagia</taxon>
        <taxon>Cytophagales</taxon>
        <taxon>Chryseotaleaceae</taxon>
        <taxon>Dawidia</taxon>
    </lineage>
</organism>
<comment type="caution">
    <text evidence="7">The sequence shown here is derived from an EMBL/GenBank/DDBJ whole genome shotgun (WGS) entry which is preliminary data.</text>
</comment>
<dbReference type="Pfam" id="PF07690">
    <property type="entry name" value="MFS_1"/>
    <property type="match status" value="1"/>
</dbReference>
<feature type="domain" description="Major facilitator superfamily (MFS) profile" evidence="6">
    <location>
        <begin position="11"/>
        <end position="404"/>
    </location>
</feature>
<keyword evidence="8" id="KW-1185">Reference proteome</keyword>
<evidence type="ECO:0000256" key="5">
    <source>
        <dbReference type="SAM" id="Phobius"/>
    </source>
</evidence>
<gene>
    <name evidence="7" type="ORF">KK062_24255</name>
</gene>
<keyword evidence="3 5" id="KW-1133">Transmembrane helix</keyword>
<evidence type="ECO:0000259" key="6">
    <source>
        <dbReference type="PROSITE" id="PS50850"/>
    </source>
</evidence>
<name>A0AAP2E483_9BACT</name>
<dbReference type="PROSITE" id="PS50850">
    <property type="entry name" value="MFS"/>
    <property type="match status" value="1"/>
</dbReference>
<evidence type="ECO:0000256" key="2">
    <source>
        <dbReference type="ARBA" id="ARBA00022692"/>
    </source>
</evidence>
<dbReference type="PANTHER" id="PTHR23508">
    <property type="entry name" value="CARBOXYLIC ACID TRANSPORTER PROTEIN HOMOLOG"/>
    <property type="match status" value="1"/>
</dbReference>
<dbReference type="GO" id="GO:0046943">
    <property type="term" value="F:carboxylic acid transmembrane transporter activity"/>
    <property type="evidence" value="ECO:0007669"/>
    <property type="project" value="TreeGrafter"/>
</dbReference>
<sequence length="404" mass="43797">MNTLKQILRPPVIIAALGYFVDIYDLLLFSIVRVPSLRALGRTGDALLRDGIFLINIQMAGLLTGGILWGILGDKRGRLSVLFGSILLYSLANLANGFVTTVPQYAILRFIAGVGLAGELGAGITLVAEILPKHIRGYGTTLVAAVGLFGAVLAYFVAELTDWQVAYWIGGGLGLCLLLLRYSVAESGMFAEVRDKKVERGNFFILFSRGPLLANYLRCILIGLPIWFVIGILVTFSPEFAVSMSLPEAIDAGKAVMCCYIGLSLGDLSSGLLSQALKSRKKVVLVFLFLTATAMAIYLTSTVLSATAFYTRCFFLGFAIGYWALFVTIAAEQFGTNIRATVATTVPNFVRGTVVPLTLAFEWLRISHSMIFSAWVVGGASLLIATLALWKMKETFGKDLHFVE</sequence>
<feature type="transmembrane region" description="Helical" evidence="5">
    <location>
        <begin position="285"/>
        <end position="303"/>
    </location>
</feature>
<feature type="transmembrane region" description="Helical" evidence="5">
    <location>
        <begin position="79"/>
        <end position="99"/>
    </location>
</feature>
<feature type="transmembrane region" description="Helical" evidence="5">
    <location>
        <begin position="216"/>
        <end position="234"/>
    </location>
</feature>
<feature type="transmembrane region" description="Helical" evidence="5">
    <location>
        <begin position="309"/>
        <end position="330"/>
    </location>
</feature>